<dbReference type="Proteomes" id="UP001501231">
    <property type="component" value="Unassembled WGS sequence"/>
</dbReference>
<sequence length="78" mass="8157">MAKSSGGGKKARRNGAPSPGDKMRWQAQDAGAAGAEGAEAAGRRTTATRENQDPARGDRNAKDSAHRPAAPKNMRKSR</sequence>
<reference evidence="3" key="1">
    <citation type="journal article" date="2019" name="Int. J. Syst. Evol. Microbiol.">
        <title>The Global Catalogue of Microorganisms (GCM) 10K type strain sequencing project: providing services to taxonomists for standard genome sequencing and annotation.</title>
        <authorList>
            <consortium name="The Broad Institute Genomics Platform"/>
            <consortium name="The Broad Institute Genome Sequencing Center for Infectious Disease"/>
            <person name="Wu L."/>
            <person name="Ma J."/>
        </authorList>
    </citation>
    <scope>NUCLEOTIDE SEQUENCE [LARGE SCALE GENOMIC DNA]</scope>
    <source>
        <strain evidence="3">JCM 3325</strain>
    </source>
</reference>
<dbReference type="RefSeq" id="WP_344592582.1">
    <property type="nucleotide sequence ID" value="NZ_BAAARW010000020.1"/>
</dbReference>
<comment type="caution">
    <text evidence="2">The sequence shown here is derived from an EMBL/GenBank/DDBJ whole genome shotgun (WGS) entry which is preliminary data.</text>
</comment>
<evidence type="ECO:0000313" key="2">
    <source>
        <dbReference type="EMBL" id="GAA2433156.1"/>
    </source>
</evidence>
<accession>A0ABP5WTY4</accession>
<dbReference type="EMBL" id="BAAARW010000020">
    <property type="protein sequence ID" value="GAA2433156.1"/>
    <property type="molecule type" value="Genomic_DNA"/>
</dbReference>
<feature type="region of interest" description="Disordered" evidence="1">
    <location>
        <begin position="1"/>
        <end position="78"/>
    </location>
</feature>
<evidence type="ECO:0000256" key="1">
    <source>
        <dbReference type="SAM" id="MobiDB-lite"/>
    </source>
</evidence>
<organism evidence="2 3">
    <name type="scientific">Actinomadura vinacea</name>
    <dbReference type="NCBI Taxonomy" id="115336"/>
    <lineage>
        <taxon>Bacteria</taxon>
        <taxon>Bacillati</taxon>
        <taxon>Actinomycetota</taxon>
        <taxon>Actinomycetes</taxon>
        <taxon>Streptosporangiales</taxon>
        <taxon>Thermomonosporaceae</taxon>
        <taxon>Actinomadura</taxon>
    </lineage>
</organism>
<proteinExistence type="predicted"/>
<feature type="compositionally biased region" description="Low complexity" evidence="1">
    <location>
        <begin position="30"/>
        <end position="49"/>
    </location>
</feature>
<name>A0ABP5WTY4_9ACTN</name>
<feature type="compositionally biased region" description="Basic and acidic residues" evidence="1">
    <location>
        <begin position="50"/>
        <end position="66"/>
    </location>
</feature>
<evidence type="ECO:0008006" key="4">
    <source>
        <dbReference type="Google" id="ProtNLM"/>
    </source>
</evidence>
<evidence type="ECO:0000313" key="3">
    <source>
        <dbReference type="Proteomes" id="UP001501231"/>
    </source>
</evidence>
<keyword evidence="3" id="KW-1185">Reference proteome</keyword>
<gene>
    <name evidence="2" type="ORF">GCM10010191_54100</name>
</gene>
<protein>
    <recommendedName>
        <fullName evidence="4">Plasmid stabilization protein</fullName>
    </recommendedName>
</protein>